<sequence>MATTGAARGQHQLRKGRVSIGGQAYILTTVTNQRRPVFRNIKAARLVVSTLRHQQDAGRAYSLAYVLMPDHLHWMVILKGSTSLDGLMRSVKSYSGRQIKSLFSEDEAPVWQAGFHDRALRRDEDLLQAARYIVANPLRAGLAERVGDYPHWDAVWLGEGDGPDWILG</sequence>
<dbReference type="EMBL" id="FMUN01000002">
    <property type="protein sequence ID" value="SCY03819.1"/>
    <property type="molecule type" value="Genomic_DNA"/>
</dbReference>
<dbReference type="SMART" id="SM01321">
    <property type="entry name" value="Y1_Tnp"/>
    <property type="match status" value="1"/>
</dbReference>
<dbReference type="NCBIfam" id="NF047646">
    <property type="entry name" value="REP_Tyr_transpos"/>
    <property type="match status" value="1"/>
</dbReference>
<evidence type="ECO:0000259" key="1">
    <source>
        <dbReference type="SMART" id="SM01321"/>
    </source>
</evidence>
<dbReference type="InterPro" id="IPR052715">
    <property type="entry name" value="RAYT_transposase"/>
</dbReference>
<name>A0A0P9CSU6_9GAMM</name>
<gene>
    <name evidence="2" type="ORF">SAMN05661077_1122</name>
</gene>
<evidence type="ECO:0000313" key="3">
    <source>
        <dbReference type="Proteomes" id="UP000183104"/>
    </source>
</evidence>
<protein>
    <submittedName>
        <fullName evidence="2">REP element-mobilizing transposase RayT</fullName>
    </submittedName>
</protein>
<dbReference type="Proteomes" id="UP000183104">
    <property type="component" value="Unassembled WGS sequence"/>
</dbReference>
<dbReference type="SUPFAM" id="SSF143422">
    <property type="entry name" value="Transposase IS200-like"/>
    <property type="match status" value="1"/>
</dbReference>
<dbReference type="OrthoDB" id="9791101at2"/>
<dbReference type="AlphaFoldDB" id="A0A0P9CSU6"/>
<accession>A0A0P9CSU6</accession>
<dbReference type="PANTHER" id="PTHR36966:SF1">
    <property type="entry name" value="REP-ASSOCIATED TYROSINE TRANSPOSASE"/>
    <property type="match status" value="1"/>
</dbReference>
<dbReference type="GO" id="GO:0004803">
    <property type="term" value="F:transposase activity"/>
    <property type="evidence" value="ECO:0007669"/>
    <property type="project" value="InterPro"/>
</dbReference>
<keyword evidence="3" id="KW-1185">Reference proteome</keyword>
<reference evidence="3" key="1">
    <citation type="submission" date="2016-10" db="EMBL/GenBank/DDBJ databases">
        <authorList>
            <person name="Varghese N."/>
        </authorList>
    </citation>
    <scope>NUCLEOTIDE SEQUENCE [LARGE SCALE GENOMIC DNA]</scope>
    <source>
        <strain evidence="3">HL 19</strain>
    </source>
</reference>
<evidence type="ECO:0000313" key="2">
    <source>
        <dbReference type="EMBL" id="SCY03819.1"/>
    </source>
</evidence>
<dbReference type="Pfam" id="PF01797">
    <property type="entry name" value="Y1_Tnp"/>
    <property type="match status" value="1"/>
</dbReference>
<dbReference type="GO" id="GO:0043565">
    <property type="term" value="F:sequence-specific DNA binding"/>
    <property type="evidence" value="ECO:0007669"/>
    <property type="project" value="TreeGrafter"/>
</dbReference>
<proteinExistence type="predicted"/>
<dbReference type="GO" id="GO:0006313">
    <property type="term" value="P:DNA transposition"/>
    <property type="evidence" value="ECO:0007669"/>
    <property type="project" value="InterPro"/>
</dbReference>
<dbReference type="STRING" id="381306.AN478_09585"/>
<dbReference type="InterPro" id="IPR036515">
    <property type="entry name" value="Transposase_17_sf"/>
</dbReference>
<dbReference type="InterPro" id="IPR002686">
    <property type="entry name" value="Transposase_17"/>
</dbReference>
<dbReference type="PANTHER" id="PTHR36966">
    <property type="entry name" value="REP-ASSOCIATED TYROSINE TRANSPOSASE"/>
    <property type="match status" value="1"/>
</dbReference>
<dbReference type="Gene3D" id="3.30.70.1290">
    <property type="entry name" value="Transposase IS200-like"/>
    <property type="match status" value="1"/>
</dbReference>
<feature type="domain" description="Transposase IS200-like" evidence="1">
    <location>
        <begin position="20"/>
        <end position="136"/>
    </location>
</feature>
<dbReference type="PATRIC" id="fig|381306.5.peg.661"/>
<organism evidence="2 3">
    <name type="scientific">Thiohalorhabdus denitrificans</name>
    <dbReference type="NCBI Taxonomy" id="381306"/>
    <lineage>
        <taxon>Bacteria</taxon>
        <taxon>Pseudomonadati</taxon>
        <taxon>Pseudomonadota</taxon>
        <taxon>Gammaproteobacteria</taxon>
        <taxon>Thiohalorhabdales</taxon>
        <taxon>Thiohalorhabdaceae</taxon>
        <taxon>Thiohalorhabdus</taxon>
    </lineage>
</organism>